<organism evidence="2 3">
    <name type="scientific">Legionella wadsworthii</name>
    <dbReference type="NCBI Taxonomy" id="28088"/>
    <lineage>
        <taxon>Bacteria</taxon>
        <taxon>Pseudomonadati</taxon>
        <taxon>Pseudomonadota</taxon>
        <taxon>Gammaproteobacteria</taxon>
        <taxon>Legionellales</taxon>
        <taxon>Legionellaceae</taxon>
        <taxon>Legionella</taxon>
    </lineage>
</organism>
<dbReference type="Proteomes" id="UP000255297">
    <property type="component" value="Unassembled WGS sequence"/>
</dbReference>
<evidence type="ECO:0000313" key="2">
    <source>
        <dbReference type="EMBL" id="STY29671.1"/>
    </source>
</evidence>
<keyword evidence="1" id="KW-1133">Transmembrane helix</keyword>
<reference evidence="2 3" key="1">
    <citation type="submission" date="2018-06" db="EMBL/GenBank/DDBJ databases">
        <authorList>
            <consortium name="Pathogen Informatics"/>
            <person name="Doyle S."/>
        </authorList>
    </citation>
    <scope>NUCLEOTIDE SEQUENCE [LARGE SCALE GENOMIC DNA]</scope>
    <source>
        <strain evidence="2 3">NCTC11532</strain>
    </source>
</reference>
<proteinExistence type="predicted"/>
<dbReference type="STRING" id="1122170.GCA_000701265_00617"/>
<protein>
    <submittedName>
        <fullName evidence="2">Tfp pilus assembly protein PilW</fullName>
    </submittedName>
</protein>
<keyword evidence="1" id="KW-0472">Membrane</keyword>
<evidence type="ECO:0000313" key="3">
    <source>
        <dbReference type="Proteomes" id="UP000255297"/>
    </source>
</evidence>
<keyword evidence="3" id="KW-1185">Reference proteome</keyword>
<dbReference type="RefSeq" id="WP_031565122.1">
    <property type="nucleotide sequence ID" value="NZ_CAAAIS010000001.1"/>
</dbReference>
<keyword evidence="1" id="KW-0812">Transmembrane</keyword>
<gene>
    <name evidence="2" type="ORF">NCTC11532_01869</name>
</gene>
<dbReference type="OrthoDB" id="5652980at2"/>
<accession>A0A378M024</accession>
<dbReference type="AlphaFoldDB" id="A0A378M024"/>
<evidence type="ECO:0000256" key="1">
    <source>
        <dbReference type="SAM" id="Phobius"/>
    </source>
</evidence>
<sequence length="246" mass="28911">MNIQRGISLAELLISLFLASVMMLILIQLYLNSKKEYLEIEKTLERQFDLQWVSNLISDSIRRAGFTPCLSIDRLQIIDHRNHQNKIQSLRIQNEPNPIVQVNRMNEQFSKIIQIHGAKILVQNPAKVHKNRLLLIADCEHAEVIDQFNIEKNKETSLITLGRPLFFMYDNAAYIGEFFEEKWFIKKNLQNKNTLHYTLLQTEEVTPLVHSMKVQVRRLKEKQLLQISMELEGKEKHQLKILVRGL</sequence>
<dbReference type="EMBL" id="UGPB01000001">
    <property type="protein sequence ID" value="STY29671.1"/>
    <property type="molecule type" value="Genomic_DNA"/>
</dbReference>
<name>A0A378M024_9GAMM</name>
<feature type="transmembrane region" description="Helical" evidence="1">
    <location>
        <begin position="12"/>
        <end position="31"/>
    </location>
</feature>